<name>A0A0N1HBZ5_9EURO</name>
<dbReference type="EMBL" id="LFJN01000010">
    <property type="protein sequence ID" value="KPI41090.1"/>
    <property type="molecule type" value="Genomic_DNA"/>
</dbReference>
<proteinExistence type="predicted"/>
<feature type="compositionally biased region" description="Basic residues" evidence="1">
    <location>
        <begin position="464"/>
        <end position="476"/>
    </location>
</feature>
<feature type="region of interest" description="Disordered" evidence="1">
    <location>
        <begin position="334"/>
        <end position="372"/>
    </location>
</feature>
<accession>A0A0N1HBZ5</accession>
<reference evidence="2 3" key="1">
    <citation type="submission" date="2015-06" db="EMBL/GenBank/DDBJ databases">
        <title>Draft genome of the ant-associated black yeast Phialophora attae CBS 131958.</title>
        <authorList>
            <person name="Moreno L.F."/>
            <person name="Stielow B.J."/>
            <person name="de Hoog S."/>
            <person name="Vicente V.A."/>
            <person name="Weiss V.A."/>
            <person name="de Vries M."/>
            <person name="Cruz L.M."/>
            <person name="Souza E.M."/>
        </authorList>
    </citation>
    <scope>NUCLEOTIDE SEQUENCE [LARGE SCALE GENOMIC DNA]</scope>
    <source>
        <strain evidence="2 3">CBS 131958</strain>
    </source>
</reference>
<feature type="compositionally biased region" description="Acidic residues" evidence="1">
    <location>
        <begin position="480"/>
        <end position="489"/>
    </location>
</feature>
<feature type="region of interest" description="Disordered" evidence="1">
    <location>
        <begin position="399"/>
        <end position="489"/>
    </location>
</feature>
<feature type="compositionally biased region" description="Basic and acidic residues" evidence="1">
    <location>
        <begin position="334"/>
        <end position="348"/>
    </location>
</feature>
<organism evidence="2 3">
    <name type="scientific">Cyphellophora attinorum</name>
    <dbReference type="NCBI Taxonomy" id="1664694"/>
    <lineage>
        <taxon>Eukaryota</taxon>
        <taxon>Fungi</taxon>
        <taxon>Dikarya</taxon>
        <taxon>Ascomycota</taxon>
        <taxon>Pezizomycotina</taxon>
        <taxon>Eurotiomycetes</taxon>
        <taxon>Chaetothyriomycetidae</taxon>
        <taxon>Chaetothyriales</taxon>
        <taxon>Cyphellophoraceae</taxon>
        <taxon>Cyphellophora</taxon>
    </lineage>
</organism>
<dbReference type="GeneID" id="28740131"/>
<evidence type="ECO:0000313" key="3">
    <source>
        <dbReference type="Proteomes" id="UP000038010"/>
    </source>
</evidence>
<evidence type="ECO:0000256" key="1">
    <source>
        <dbReference type="SAM" id="MobiDB-lite"/>
    </source>
</evidence>
<gene>
    <name evidence="2" type="ORF">AB675_7851</name>
</gene>
<dbReference type="Proteomes" id="UP000038010">
    <property type="component" value="Unassembled WGS sequence"/>
</dbReference>
<evidence type="ECO:0000313" key="2">
    <source>
        <dbReference type="EMBL" id="KPI41090.1"/>
    </source>
</evidence>
<dbReference type="VEuPathDB" id="FungiDB:AB675_7851"/>
<keyword evidence="3" id="KW-1185">Reference proteome</keyword>
<dbReference type="AlphaFoldDB" id="A0A0N1HBZ5"/>
<dbReference type="RefSeq" id="XP_018001053.1">
    <property type="nucleotide sequence ID" value="XM_018148251.1"/>
</dbReference>
<comment type="caution">
    <text evidence="2">The sequence shown here is derived from an EMBL/GenBank/DDBJ whole genome shotgun (WGS) entry which is preliminary data.</text>
</comment>
<protein>
    <submittedName>
        <fullName evidence="2">Uncharacterized protein</fullName>
    </submittedName>
</protein>
<dbReference type="OrthoDB" id="3599887at2759"/>
<dbReference type="STRING" id="1664694.A0A0N1HBZ5"/>
<sequence length="489" mass="55309">MESLSKVQDDQDLVDFLGAEFDLLLTTDAQCRPKTKEILQHYGLQYWLDAHDLMVHPSIVPVLRGEVFPSFEYITELPSLLAIGEEFLKAHFVVYVACFEKEGETDFINVGSAANQDSGALRRMQDYVRGGSMSQHTKPLLEKGWELTHIGLLMAIAAPMAKRNAPLRCFTLSQEAMFTFKLWSLYMGVKWSGAEDFSHYMLHAFPWEDPRLLDYSGVNSHSPLRDPVRGIDLPLNEILVQADVPHLCLTNRLAASREALNAYKRGELDESDPALQAKIYLWKTKLENSRRYIHSVKGKATLKAYYLREEVRKRIRAFQSTPVQLAKKRAYWHNNKESESARKTRENQSDDPAVQKGLKRAQAAVESALSQNEKLKQGRAWLNASNDGTLSKEMMAKPEVQAAMQSASKQRARKKKSTFGEKLKQGRAWLNASDAGTLSKEMMAKPEVQAAMQSARKEREAAKRNRSKAAAKKRAAKPSDEDDDETDSE</sequence>